<dbReference type="GO" id="GO:0005524">
    <property type="term" value="F:ATP binding"/>
    <property type="evidence" value="ECO:0007669"/>
    <property type="project" value="UniProtKB-KW"/>
</dbReference>
<comment type="caution">
    <text evidence="6">The sequence shown here is derived from an EMBL/GenBank/DDBJ whole genome shotgun (WGS) entry which is preliminary data.</text>
</comment>
<name>A0A8B3RQA9_9BIFI</name>
<evidence type="ECO:0000256" key="1">
    <source>
        <dbReference type="ARBA" id="ARBA00005417"/>
    </source>
</evidence>
<dbReference type="SMART" id="SM00382">
    <property type="entry name" value="AAA"/>
    <property type="match status" value="1"/>
</dbReference>
<dbReference type="PANTHER" id="PTHR43776:SF7">
    <property type="entry name" value="D,D-DIPEPTIDE TRANSPORT ATP-BINDING PROTEIN DDPF-RELATED"/>
    <property type="match status" value="1"/>
</dbReference>
<keyword evidence="3" id="KW-0547">Nucleotide-binding</keyword>
<dbReference type="Gene3D" id="3.40.50.300">
    <property type="entry name" value="P-loop containing nucleotide triphosphate hydrolases"/>
    <property type="match status" value="1"/>
</dbReference>
<dbReference type="PROSITE" id="PS50893">
    <property type="entry name" value="ABC_TRANSPORTER_2"/>
    <property type="match status" value="1"/>
</dbReference>
<evidence type="ECO:0000256" key="4">
    <source>
        <dbReference type="ARBA" id="ARBA00022840"/>
    </source>
</evidence>
<dbReference type="InterPro" id="IPR017871">
    <property type="entry name" value="ABC_transporter-like_CS"/>
</dbReference>
<dbReference type="CDD" id="cd03257">
    <property type="entry name" value="ABC_NikE_OppD_transporters"/>
    <property type="match status" value="1"/>
</dbReference>
<dbReference type="AlphaFoldDB" id="A0A8B3RQA9"/>
<keyword evidence="4 6" id="KW-0067">ATP-binding</keyword>
<comment type="similarity">
    <text evidence="1">Belongs to the ABC transporter superfamily.</text>
</comment>
<dbReference type="PANTHER" id="PTHR43776">
    <property type="entry name" value="TRANSPORT ATP-BINDING PROTEIN"/>
    <property type="match status" value="1"/>
</dbReference>
<feature type="domain" description="ABC transporter" evidence="5">
    <location>
        <begin position="7"/>
        <end position="259"/>
    </location>
</feature>
<evidence type="ECO:0000256" key="3">
    <source>
        <dbReference type="ARBA" id="ARBA00022741"/>
    </source>
</evidence>
<dbReference type="InterPro" id="IPR003439">
    <property type="entry name" value="ABC_transporter-like_ATP-bd"/>
</dbReference>
<organism evidence="6 7">
    <name type="scientific">Bifidobacterium pseudolongum subsp. globosum</name>
    <dbReference type="NCBI Taxonomy" id="1690"/>
    <lineage>
        <taxon>Bacteria</taxon>
        <taxon>Bacillati</taxon>
        <taxon>Actinomycetota</taxon>
        <taxon>Actinomycetes</taxon>
        <taxon>Bifidobacteriales</taxon>
        <taxon>Bifidobacteriaceae</taxon>
        <taxon>Bifidobacterium</taxon>
    </lineage>
</organism>
<dbReference type="Pfam" id="PF00005">
    <property type="entry name" value="ABC_tran"/>
    <property type="match status" value="1"/>
</dbReference>
<evidence type="ECO:0000313" key="6">
    <source>
        <dbReference type="EMBL" id="RYQ47624.1"/>
    </source>
</evidence>
<proteinExistence type="inferred from homology"/>
<evidence type="ECO:0000256" key="2">
    <source>
        <dbReference type="ARBA" id="ARBA00022448"/>
    </source>
</evidence>
<protein>
    <submittedName>
        <fullName evidence="6">Peptide ABC transporter ATP-binding protein</fullName>
    </submittedName>
</protein>
<dbReference type="PROSITE" id="PS00211">
    <property type="entry name" value="ABC_TRANSPORTER_1"/>
    <property type="match status" value="1"/>
</dbReference>
<dbReference type="Proteomes" id="UP000292933">
    <property type="component" value="Unassembled WGS sequence"/>
</dbReference>
<evidence type="ECO:0000313" key="7">
    <source>
        <dbReference type="Proteomes" id="UP000292933"/>
    </source>
</evidence>
<gene>
    <name evidence="6" type="ORF">PG1780B_0401</name>
</gene>
<dbReference type="GO" id="GO:0016887">
    <property type="term" value="F:ATP hydrolysis activity"/>
    <property type="evidence" value="ECO:0007669"/>
    <property type="project" value="InterPro"/>
</dbReference>
<dbReference type="GO" id="GO:0055085">
    <property type="term" value="P:transmembrane transport"/>
    <property type="evidence" value="ECO:0007669"/>
    <property type="project" value="UniProtKB-ARBA"/>
</dbReference>
<sequence>MGESTVLTVEHVSKHFSIGHGERLQVLNGISLSVQAGRTLGLVGESGCGKSTLAKLILGLDRPDEGTIRMASNPDEPARHSLKHAILRPWCRTRRPSQAQIVFQNPQSSLDPLCPVGVSIAEPLARTGMNARQRHDRVCEVLRMVQLEEDAAKHRPMDFSGGQRQRIAIARALVARPKLIVLDEPTSALDVSVQASVLNMLLEVQQQTGVSYLFISHDLGVVAHMSHEVAVLAGGEIVEQSAPEPLFSHPKHEMTQRLVSAIPRL</sequence>
<dbReference type="InterPro" id="IPR027417">
    <property type="entry name" value="P-loop_NTPase"/>
</dbReference>
<evidence type="ECO:0000259" key="5">
    <source>
        <dbReference type="PROSITE" id="PS50893"/>
    </source>
</evidence>
<keyword evidence="2" id="KW-0813">Transport</keyword>
<dbReference type="InterPro" id="IPR050319">
    <property type="entry name" value="ABC_transp_ATP-bind"/>
</dbReference>
<dbReference type="EMBL" id="RYVC01000005">
    <property type="protein sequence ID" value="RYQ47624.1"/>
    <property type="molecule type" value="Genomic_DNA"/>
</dbReference>
<reference evidence="6 7" key="1">
    <citation type="submission" date="2018-12" db="EMBL/GenBank/DDBJ databases">
        <title>Unveiling genomic diversity among members of the Bifidobacterium pseudolongum species, a widely distributed gut commensal of the animal kingdom.</title>
        <authorList>
            <person name="Lugli G.A."/>
            <person name="Duranti S."/>
            <person name="Albert K."/>
            <person name="Mancabelli L."/>
            <person name="Napoli S."/>
            <person name="Viappiani A."/>
            <person name="Anzalone R."/>
            <person name="Longhi G."/>
            <person name="Milani C."/>
            <person name="Turroni F."/>
            <person name="Alessandri G."/>
            <person name="Sela D.A."/>
            <person name="Van Sinderen D."/>
            <person name="Ventura M."/>
        </authorList>
    </citation>
    <scope>NUCLEOTIDE SEQUENCE [LARGE SCALE GENOMIC DNA]</scope>
    <source>
        <strain evidence="6 7">1780B</strain>
    </source>
</reference>
<accession>A0A8B3RQA9</accession>
<dbReference type="SUPFAM" id="SSF52540">
    <property type="entry name" value="P-loop containing nucleoside triphosphate hydrolases"/>
    <property type="match status" value="1"/>
</dbReference>
<dbReference type="InterPro" id="IPR003593">
    <property type="entry name" value="AAA+_ATPase"/>
</dbReference>